<keyword evidence="2" id="KW-0560">Oxidoreductase</keyword>
<name>A0A2P8D8E0_9BACT</name>
<dbReference type="InterPro" id="IPR011707">
    <property type="entry name" value="Cu-oxidase-like_N"/>
</dbReference>
<evidence type="ECO:0000259" key="6">
    <source>
        <dbReference type="Pfam" id="PF18962"/>
    </source>
</evidence>
<feature type="domain" description="Plastocyanin-like" evidence="5">
    <location>
        <begin position="39"/>
        <end position="153"/>
    </location>
</feature>
<keyword evidence="3" id="KW-0732">Signal</keyword>
<proteinExistence type="predicted"/>
<dbReference type="Pfam" id="PF07731">
    <property type="entry name" value="Cu-oxidase_2"/>
    <property type="match status" value="1"/>
</dbReference>
<dbReference type="GO" id="GO:0005507">
    <property type="term" value="F:copper ion binding"/>
    <property type="evidence" value="ECO:0007669"/>
    <property type="project" value="InterPro"/>
</dbReference>
<protein>
    <submittedName>
        <fullName evidence="7">Putative secreted protein (Por secretion system target)</fullName>
    </submittedName>
</protein>
<evidence type="ECO:0000259" key="4">
    <source>
        <dbReference type="Pfam" id="PF07731"/>
    </source>
</evidence>
<dbReference type="Gene3D" id="2.60.40.420">
    <property type="entry name" value="Cupredoxins - blue copper proteins"/>
    <property type="match status" value="3"/>
</dbReference>
<evidence type="ECO:0000313" key="7">
    <source>
        <dbReference type="EMBL" id="PSK93441.1"/>
    </source>
</evidence>
<evidence type="ECO:0000256" key="3">
    <source>
        <dbReference type="SAM" id="SignalP"/>
    </source>
</evidence>
<dbReference type="InterPro" id="IPR045087">
    <property type="entry name" value="Cu-oxidase_fam"/>
</dbReference>
<dbReference type="InterPro" id="IPR011706">
    <property type="entry name" value="Cu-oxidase_C"/>
</dbReference>
<dbReference type="OrthoDB" id="9757546at2"/>
<sequence>MMYAYRTLLALLCLSYGAAAQNALSIPPVLTGTTFNLTVQTGSRSFYPSVSTPTLGINAGWMAPTIVVNKGDSITLNVINNLNQKTTMHWHGLHVSPKNDGGPHQSINAGATWSPSFKVRNNAGTFWYHPHGAGQTDPQISRGLAGFFIIHDPLEQALAIPHNYGQDDIPLVVQSKAFDELGQIMIASNMDTALFVNGTLHPYLDAPAQVIRLRLLNASSLRSYNFGLSGGQSLYQIATDGGLLDTPRTLTRLLLSPGERAEVLINLSGMTGNTLYLRSFGSEIPEGVYGAAVVGAGADTIHEYEHNMRNGADFDLLRINVTAPTASPVTAIPATLVPLIPFDPAQATHFRSIVLDTIRLLPADVPNRADGPFGINNKTFDMDVINETVQLNTTEIWTIKNHTLVAHPFHIHDIQFNIIQEGGINLPPGKMGWKDVVVVRPGDSVKVLTKFETFADPDVPYMYHCHLLHHEDDGMMGTFLVVDSTKTGIRDRVPAGPAFRIAPNPAHNQVTLYLEQDLHENRQITITDLAGRQVYTTGSDRSELRIDVSGWPKGVYFLNVTGKQGKTTRKMTIW</sequence>
<dbReference type="PANTHER" id="PTHR48267:SF1">
    <property type="entry name" value="BILIRUBIN OXIDASE"/>
    <property type="match status" value="1"/>
</dbReference>
<dbReference type="RefSeq" id="WP_106522442.1">
    <property type="nucleotide sequence ID" value="NZ_PYGD01000002.1"/>
</dbReference>
<evidence type="ECO:0000256" key="2">
    <source>
        <dbReference type="ARBA" id="ARBA00023002"/>
    </source>
</evidence>
<dbReference type="Pfam" id="PF07732">
    <property type="entry name" value="Cu-oxidase_3"/>
    <property type="match status" value="1"/>
</dbReference>
<dbReference type="EMBL" id="PYGD01000002">
    <property type="protein sequence ID" value="PSK93441.1"/>
    <property type="molecule type" value="Genomic_DNA"/>
</dbReference>
<feature type="domain" description="Secretion system C-terminal sorting" evidence="6">
    <location>
        <begin position="502"/>
        <end position="573"/>
    </location>
</feature>
<evidence type="ECO:0000256" key="1">
    <source>
        <dbReference type="ARBA" id="ARBA00022723"/>
    </source>
</evidence>
<dbReference type="PROSITE" id="PS00080">
    <property type="entry name" value="MULTICOPPER_OXIDASE2"/>
    <property type="match status" value="1"/>
</dbReference>
<dbReference type="Pfam" id="PF18962">
    <property type="entry name" value="Por_Secre_tail"/>
    <property type="match status" value="1"/>
</dbReference>
<organism evidence="7 8">
    <name type="scientific">Taibaiella chishuiensis</name>
    <dbReference type="NCBI Taxonomy" id="1434707"/>
    <lineage>
        <taxon>Bacteria</taxon>
        <taxon>Pseudomonadati</taxon>
        <taxon>Bacteroidota</taxon>
        <taxon>Chitinophagia</taxon>
        <taxon>Chitinophagales</taxon>
        <taxon>Chitinophagaceae</taxon>
        <taxon>Taibaiella</taxon>
    </lineage>
</organism>
<dbReference type="InterPro" id="IPR026444">
    <property type="entry name" value="Secre_tail"/>
</dbReference>
<keyword evidence="8" id="KW-1185">Reference proteome</keyword>
<dbReference type="PANTHER" id="PTHR48267">
    <property type="entry name" value="CUPREDOXIN SUPERFAMILY PROTEIN"/>
    <property type="match status" value="1"/>
</dbReference>
<dbReference type="InterPro" id="IPR002355">
    <property type="entry name" value="Cu_oxidase_Cu_BS"/>
</dbReference>
<feature type="signal peptide" evidence="3">
    <location>
        <begin position="1"/>
        <end position="20"/>
    </location>
</feature>
<keyword evidence="1" id="KW-0479">Metal-binding</keyword>
<dbReference type="AlphaFoldDB" id="A0A2P8D8E0"/>
<reference evidence="7 8" key="1">
    <citation type="submission" date="2018-03" db="EMBL/GenBank/DDBJ databases">
        <title>Genomic Encyclopedia of Type Strains, Phase III (KMG-III): the genomes of soil and plant-associated and newly described type strains.</title>
        <authorList>
            <person name="Whitman W."/>
        </authorList>
    </citation>
    <scope>NUCLEOTIDE SEQUENCE [LARGE SCALE GENOMIC DNA]</scope>
    <source>
        <strain evidence="7 8">CGMCC 1.12700</strain>
    </source>
</reference>
<gene>
    <name evidence="7" type="ORF">B0I18_102411</name>
</gene>
<dbReference type="CDD" id="cd13890">
    <property type="entry name" value="CuRO_3_CueO_FtsP"/>
    <property type="match status" value="1"/>
</dbReference>
<dbReference type="NCBIfam" id="TIGR04183">
    <property type="entry name" value="Por_Secre_tail"/>
    <property type="match status" value="1"/>
</dbReference>
<evidence type="ECO:0000259" key="5">
    <source>
        <dbReference type="Pfam" id="PF07732"/>
    </source>
</evidence>
<dbReference type="GO" id="GO:0016491">
    <property type="term" value="F:oxidoreductase activity"/>
    <property type="evidence" value="ECO:0007669"/>
    <property type="project" value="UniProtKB-KW"/>
</dbReference>
<accession>A0A2P8D8E0</accession>
<feature type="chain" id="PRO_5015126338" evidence="3">
    <location>
        <begin position="21"/>
        <end position="574"/>
    </location>
</feature>
<feature type="domain" description="Plastocyanin-like" evidence="4">
    <location>
        <begin position="371"/>
        <end position="483"/>
    </location>
</feature>
<evidence type="ECO:0000313" key="8">
    <source>
        <dbReference type="Proteomes" id="UP000240572"/>
    </source>
</evidence>
<comment type="caution">
    <text evidence="7">The sequence shown here is derived from an EMBL/GenBank/DDBJ whole genome shotgun (WGS) entry which is preliminary data.</text>
</comment>
<dbReference type="SUPFAM" id="SSF49503">
    <property type="entry name" value="Cupredoxins"/>
    <property type="match status" value="3"/>
</dbReference>
<dbReference type="InterPro" id="IPR008972">
    <property type="entry name" value="Cupredoxin"/>
</dbReference>
<dbReference type="Proteomes" id="UP000240572">
    <property type="component" value="Unassembled WGS sequence"/>
</dbReference>